<dbReference type="InterPro" id="IPR025110">
    <property type="entry name" value="AMP-bd_C"/>
</dbReference>
<dbReference type="InterPro" id="IPR010506">
    <property type="entry name" value="DMAP1-bd"/>
</dbReference>
<feature type="compositionally biased region" description="Basic and acidic residues" evidence="2">
    <location>
        <begin position="191"/>
        <end position="202"/>
    </location>
</feature>
<feature type="region of interest" description="Disordered" evidence="2">
    <location>
        <begin position="191"/>
        <end position="214"/>
    </location>
</feature>
<proteinExistence type="inferred from homology"/>
<dbReference type="PANTHER" id="PTHR22754:SF32">
    <property type="entry name" value="DISCO-INTERACTING PROTEIN 2"/>
    <property type="match status" value="1"/>
</dbReference>
<dbReference type="Gene3D" id="3.40.50.12780">
    <property type="entry name" value="N-terminal domain of ligase-like"/>
    <property type="match status" value="2"/>
</dbReference>
<dbReference type="Pfam" id="PF23024">
    <property type="entry name" value="AMP-dom_DIP2-like"/>
    <property type="match status" value="1"/>
</dbReference>
<dbReference type="InterPro" id="IPR037337">
    <property type="entry name" value="Dip2-like_dom"/>
</dbReference>
<feature type="region of interest" description="Disordered" evidence="2">
    <location>
        <begin position="45"/>
        <end position="97"/>
    </location>
</feature>
<name>A0AAJ7X664_PETMA</name>
<dbReference type="PANTHER" id="PTHR22754">
    <property type="entry name" value="DISCO-INTERACTING PROTEIN 2 DIP2 -RELATED"/>
    <property type="match status" value="1"/>
</dbReference>
<dbReference type="Pfam" id="PF06464">
    <property type="entry name" value="DMAP_binding"/>
    <property type="match status" value="1"/>
</dbReference>
<dbReference type="RefSeq" id="XP_032821513.1">
    <property type="nucleotide sequence ID" value="XM_032965622.1"/>
</dbReference>
<feature type="compositionally biased region" description="Pro residues" evidence="2">
    <location>
        <begin position="61"/>
        <end position="77"/>
    </location>
</feature>
<protein>
    <submittedName>
        <fullName evidence="5">Disco-interacting protein 2 homolog C-like</fullName>
    </submittedName>
</protein>
<evidence type="ECO:0000256" key="2">
    <source>
        <dbReference type="SAM" id="MobiDB-lite"/>
    </source>
</evidence>
<dbReference type="FunFam" id="3.30.300.30:FF:000001">
    <property type="entry name" value="DIP2 disco-interacting protein 2 homolog C"/>
    <property type="match status" value="1"/>
</dbReference>
<organism evidence="4 5">
    <name type="scientific">Petromyzon marinus</name>
    <name type="common">Sea lamprey</name>
    <dbReference type="NCBI Taxonomy" id="7757"/>
    <lineage>
        <taxon>Eukaryota</taxon>
        <taxon>Metazoa</taxon>
        <taxon>Chordata</taxon>
        <taxon>Craniata</taxon>
        <taxon>Vertebrata</taxon>
        <taxon>Cyclostomata</taxon>
        <taxon>Hyperoartia</taxon>
        <taxon>Petromyzontiformes</taxon>
        <taxon>Petromyzontidae</taxon>
        <taxon>Petromyzon</taxon>
    </lineage>
</organism>
<dbReference type="Pfam" id="PF00501">
    <property type="entry name" value="AMP-binding"/>
    <property type="match status" value="2"/>
</dbReference>
<dbReference type="Proteomes" id="UP001318040">
    <property type="component" value="Chromosome 34"/>
</dbReference>
<gene>
    <name evidence="5" type="primary">LOC116948682</name>
</gene>
<dbReference type="Gene3D" id="3.30.300.30">
    <property type="match status" value="2"/>
</dbReference>
<dbReference type="SMART" id="SM01137">
    <property type="entry name" value="DMAP_binding"/>
    <property type="match status" value="1"/>
</dbReference>
<comment type="similarity">
    <text evidence="1">Belongs to the DIP2 family.</text>
</comment>
<accession>A0AAJ7X664</accession>
<dbReference type="InterPro" id="IPR056881">
    <property type="entry name" value="Mug62_dom"/>
</dbReference>
<reference evidence="5" key="1">
    <citation type="submission" date="2025-08" db="UniProtKB">
        <authorList>
            <consortium name="RefSeq"/>
        </authorList>
    </citation>
    <scope>IDENTIFICATION</scope>
    <source>
        <tissue evidence="5">Sperm</tissue>
    </source>
</reference>
<evidence type="ECO:0000256" key="1">
    <source>
        <dbReference type="ARBA" id="ARBA00007735"/>
    </source>
</evidence>
<dbReference type="SUPFAM" id="SSF56801">
    <property type="entry name" value="Acetyl-CoA synthetase-like"/>
    <property type="match status" value="2"/>
</dbReference>
<evidence type="ECO:0000259" key="3">
    <source>
        <dbReference type="PROSITE" id="PS51912"/>
    </source>
</evidence>
<dbReference type="KEGG" id="pmrn:116948682"/>
<dbReference type="CDD" id="cd05905">
    <property type="entry name" value="Dip2"/>
    <property type="match status" value="2"/>
</dbReference>
<feature type="domain" description="DMAP1-binding" evidence="3">
    <location>
        <begin position="6"/>
        <end position="125"/>
    </location>
</feature>
<keyword evidence="4" id="KW-1185">Reference proteome</keyword>
<dbReference type="InterPro" id="IPR045851">
    <property type="entry name" value="AMP-bd_C_sf"/>
</dbReference>
<feature type="compositionally biased region" description="Polar residues" evidence="2">
    <location>
        <begin position="203"/>
        <end position="214"/>
    </location>
</feature>
<dbReference type="InterPro" id="IPR000873">
    <property type="entry name" value="AMP-dep_synth/lig_dom"/>
</dbReference>
<dbReference type="Pfam" id="PF24919">
    <property type="entry name" value="Mug62"/>
    <property type="match status" value="1"/>
</dbReference>
<evidence type="ECO:0000313" key="4">
    <source>
        <dbReference type="Proteomes" id="UP001318040"/>
    </source>
</evidence>
<feature type="region of interest" description="Disordered" evidence="2">
    <location>
        <begin position="112"/>
        <end position="144"/>
    </location>
</feature>
<sequence length="1516" mass="164801">MDEAEKNGALPAEVRAQLAELHREFAEGDLTRKGYEKRRQKLLSPYLSKVSGGSSTEKLPMPSPRLSPAPSPGPPASPQDWQKQGGHADESCQSDAHVAAVKAALAKQGEAQLILPMPSKRPAAAPGHYRSEMPQQGPLQSPAGHTRIGVNVLADFKSPSLPESPSPQPDITINPPRTFHIERPQVVPFREQQKIQSEERTESGNGAVSNSHVSSKIQQLLNTLKRPKRVPVKELYTDDEDMLEVPVQDPNRPRPEGAEMIPVQGEPLGVVSNWPSALEAALQRWGIQSAKAPCLTALDTNGKVLNTLAYGKLFSKSRKMAFTLLNKLGTKQDQLLKPGDRVALVYPNSDPIAFTLAFYGCLLGGLVPVPIEVPLTNKDTGCQQIGFLLGTCGVTVALTSELCHKGLPKTPAGDIFQFKGWPKLHWFVTDSKNLSKPSKDWMPQMRDANEDAAYIEYKTSKDGSVMGVAVSRVAMLAHCHGLTQACGYTEGETLVNVLDFKREAGLWHGILTGVMNMMHIVCVPYTLMKANPLSWIQKIHAFKAKLACVKSRDMTWALMAFKEQKDLALGSLRMLVVTDGAYPWSVATCEAFVKTFQGRGLRREAVCPCACSPEALTVSMRRPLTEGGSGFPPPAHSSLALYGLSYGVIRPATDVSQSALALQDVGNVMPGAIACVVRPDGPPQLCREDEVGEICVRSQATAASYYGLAAITKNTFEVFPVNVVGAPFCEHSFVRTGLLGFVGAGGQVFVVGRVEGVMTVGGRRHSADDLIATALAIEPIKVVNRGRIVAFSVTILRDERAVLVAEQRSQASEEESFKWMSQVIQAVDTIHQMALYCVVVVPENSLPKLALGGVDLFETRQRFLEGTLRPCGVLMCPHAAITNLPRPREKQQEMAPANMMLGKLVTGKRIAEAIGRDLGQKDDDQARKFLYLSDVLQWRAQTSPDQNLFTLLNAKGAVASTMTCVQLHKRAEKVAVLLTEKGKLSKGDHVALIYPAGLDLIAAFFGCLYAGCVPVTIRPPTPQNLSTTLATVKLIVETSKSVCVLTTQLLMKLIKSKEAAAVTDSKVWPPMIDTDELPKKKLFQIYKAPTPEMLAYLDFSVSTVGMLAGVNMSHAAASSLCRSIKIQCELYPSRQIALCLDPHCGLGFVLWCLSGVYAGHQSVLIPPAELEANPAVWLSAVSQYKIRDTFCSYSVMEHCTRMLSTQTDALKARGVNLSGVRTCVVVAEERPRIALATSFSKLFKDLGLSLRAVGATFGCRVNLAICLQGTSGPDPTTVYVDMRALRNDRVRLVEKGSPHSLPLMESGKILPGVRVMIVNPESLGPLGDSDLGEIWVQSPHGASGYHSFVGDASLIAGHFDGRLRVGDTHAVWARTGYLGFLRRTDLTDANGERHDALYVVGSLEEAMELRGMRYHPVDIEASVLRAHKSITECAVFPWKNLLVAVVEFGGLEQEALDLVAQVTGAVLEEHYLVVGVVVLADPGTVPINSRGEKQRMHLRDGFLDDKLDPIYVAYNM</sequence>
<dbReference type="InterPro" id="IPR042099">
    <property type="entry name" value="ANL_N_sf"/>
</dbReference>
<evidence type="ECO:0000313" key="5">
    <source>
        <dbReference type="RefSeq" id="XP_032821513.1"/>
    </source>
</evidence>
<dbReference type="PROSITE" id="PS51912">
    <property type="entry name" value="DMAP1_BIND"/>
    <property type="match status" value="1"/>
</dbReference>